<dbReference type="AlphaFoldDB" id="A0A1S3IU19"/>
<dbReference type="OMA" id="IYVQANT"/>
<dbReference type="Proteomes" id="UP000085678">
    <property type="component" value="Unplaced"/>
</dbReference>
<sequence length="194" mass="21705">MPGTTPKTVQEDEMAKAKILVNTLKEKGITLLAIDFDRTIVSVHTAGAWRRGAETLAEYVRPCFKAALKAALAETLIHVCVVTYSQQPELIREVLKHALPHSDISKVMIRASTRDWVKELPPVAGLTNLGKEQHIASVVTELYNRYHLMVKPGEILLFDDDLENVKIAVEFGHKGFEIKEDVSLDSLLRYAKNC</sequence>
<reference evidence="2" key="1">
    <citation type="submission" date="2025-08" db="UniProtKB">
        <authorList>
            <consortium name="RefSeq"/>
        </authorList>
    </citation>
    <scope>IDENTIFICATION</scope>
    <source>
        <tissue evidence="2">Gonads</tissue>
    </source>
</reference>
<proteinExistence type="predicted"/>
<name>A0A1S3IU19_LINAN</name>
<dbReference type="OrthoDB" id="10054414at2759"/>
<organism evidence="1 2">
    <name type="scientific">Lingula anatina</name>
    <name type="common">Brachiopod</name>
    <name type="synonym">Lingula unguis</name>
    <dbReference type="NCBI Taxonomy" id="7574"/>
    <lineage>
        <taxon>Eukaryota</taxon>
        <taxon>Metazoa</taxon>
        <taxon>Spiralia</taxon>
        <taxon>Lophotrochozoa</taxon>
        <taxon>Brachiopoda</taxon>
        <taxon>Linguliformea</taxon>
        <taxon>Lingulata</taxon>
        <taxon>Lingulida</taxon>
        <taxon>Linguloidea</taxon>
        <taxon>Lingulidae</taxon>
        <taxon>Lingula</taxon>
    </lineage>
</organism>
<dbReference type="RefSeq" id="XP_013401697.1">
    <property type="nucleotide sequence ID" value="XM_013546243.1"/>
</dbReference>
<dbReference type="GeneID" id="106167456"/>
<dbReference type="InParanoid" id="A0A1S3IU19"/>
<accession>A0A1S3IU19</accession>
<dbReference type="KEGG" id="lak:106167456"/>
<protein>
    <submittedName>
        <fullName evidence="2">Uncharacterized protein LOC106167456</fullName>
    </submittedName>
</protein>
<evidence type="ECO:0000313" key="1">
    <source>
        <dbReference type="Proteomes" id="UP000085678"/>
    </source>
</evidence>
<evidence type="ECO:0000313" key="2">
    <source>
        <dbReference type="RefSeq" id="XP_013401697.1"/>
    </source>
</evidence>
<keyword evidence="1" id="KW-1185">Reference proteome</keyword>
<gene>
    <name evidence="2" type="primary">LOC106167456</name>
</gene>